<evidence type="ECO:0008006" key="3">
    <source>
        <dbReference type="Google" id="ProtNLM"/>
    </source>
</evidence>
<sequence length="139" mass="15923">MRVSFRDLQDAFEFVSVGAGEHEAFLCKKSGKIYFHSELVDDLDELPDDVGDSDKFLQIPDKRAFDLGKPLVLDFAREFLADDFEDVRQFFGKKGAYARFKGLLERRGALDHWYAFEAKAEENALRAWCEFNGIELADG</sequence>
<gene>
    <name evidence="1" type="ORF">SS37A_08110</name>
</gene>
<reference evidence="1 2" key="1">
    <citation type="journal article" date="2023" name="Int. J. Syst. Evol. Microbiol.">
        <title>Methylocystis iwaonis sp. nov., a type II methane-oxidizing bacterium from surface soil of a rice paddy field in Japan, and emended description of the genus Methylocystis (ex Whittenbury et al. 1970) Bowman et al. 1993.</title>
        <authorList>
            <person name="Kaise H."/>
            <person name="Sawadogo J.B."/>
            <person name="Alam M.S."/>
            <person name="Ueno C."/>
            <person name="Dianou D."/>
            <person name="Shinjo R."/>
            <person name="Asakawa S."/>
        </authorList>
    </citation>
    <scope>NUCLEOTIDE SEQUENCE [LARGE SCALE GENOMIC DNA]</scope>
    <source>
        <strain evidence="1 2">SS37A-Re</strain>
    </source>
</reference>
<name>A0ABM8E5V8_9HYPH</name>
<proteinExistence type="predicted"/>
<dbReference type="RefSeq" id="WP_281930655.1">
    <property type="nucleotide sequence ID" value="NZ_AP027142.1"/>
</dbReference>
<evidence type="ECO:0000313" key="1">
    <source>
        <dbReference type="EMBL" id="BDV33282.1"/>
    </source>
</evidence>
<evidence type="ECO:0000313" key="2">
    <source>
        <dbReference type="Proteomes" id="UP001317629"/>
    </source>
</evidence>
<protein>
    <recommendedName>
        <fullName evidence="3">DUF4325 domain-containing protein</fullName>
    </recommendedName>
</protein>
<dbReference type="EMBL" id="AP027142">
    <property type="protein sequence ID" value="BDV33282.1"/>
    <property type="molecule type" value="Genomic_DNA"/>
</dbReference>
<keyword evidence="2" id="KW-1185">Reference proteome</keyword>
<dbReference type="Proteomes" id="UP001317629">
    <property type="component" value="Chromosome"/>
</dbReference>
<accession>A0ABM8E5V8</accession>
<organism evidence="1 2">
    <name type="scientific">Methylocystis iwaonis</name>
    <dbReference type="NCBI Taxonomy" id="2885079"/>
    <lineage>
        <taxon>Bacteria</taxon>
        <taxon>Pseudomonadati</taxon>
        <taxon>Pseudomonadota</taxon>
        <taxon>Alphaproteobacteria</taxon>
        <taxon>Hyphomicrobiales</taxon>
        <taxon>Methylocystaceae</taxon>
        <taxon>Methylocystis</taxon>
    </lineage>
</organism>